<dbReference type="PANTHER" id="PTHR33639:SF2">
    <property type="entry name" value="DUF393 DOMAIN-CONTAINING PROTEIN"/>
    <property type="match status" value="1"/>
</dbReference>
<sequence>MTNITDLPNHKKLILFDGVCNLCNTSVQYVIKHDQNNIFMFAALQSDAGLQVIKKQQIDTIKIDSILLYTPGRGIDYKSTAALKIAYYLGFPQNLLTVFFIIPTFIRNWVYDYIAKNRYKWYGKKKSCWIPTPELRSKFLD</sequence>
<dbReference type="EMBL" id="CP155618">
    <property type="protein sequence ID" value="XBL13559.1"/>
    <property type="molecule type" value="Genomic_DNA"/>
</dbReference>
<protein>
    <submittedName>
        <fullName evidence="1">DCC1-like thiol-disulfide oxidoreductase family protein</fullName>
    </submittedName>
</protein>
<organism evidence="1 2">
    <name type="scientific">Mariniflexile litorale</name>
    <dbReference type="NCBI Taxonomy" id="3045158"/>
    <lineage>
        <taxon>Bacteria</taxon>
        <taxon>Pseudomonadati</taxon>
        <taxon>Bacteroidota</taxon>
        <taxon>Flavobacteriia</taxon>
        <taxon>Flavobacteriales</taxon>
        <taxon>Flavobacteriaceae</taxon>
        <taxon>Mariniflexile</taxon>
    </lineage>
</organism>
<evidence type="ECO:0000313" key="2">
    <source>
        <dbReference type="Proteomes" id="UP001224325"/>
    </source>
</evidence>
<dbReference type="GO" id="GO:0015035">
    <property type="term" value="F:protein-disulfide reductase activity"/>
    <property type="evidence" value="ECO:0007669"/>
    <property type="project" value="InterPro"/>
</dbReference>
<dbReference type="AlphaFoldDB" id="A0AAU7EDR0"/>
<gene>
    <name evidence="1" type="ORF">QLS71_014695</name>
</gene>
<accession>A0AAU7EDR0</accession>
<name>A0AAU7EDR0_9FLAO</name>
<keyword evidence="2" id="KW-1185">Reference proteome</keyword>
<proteinExistence type="predicted"/>
<dbReference type="Pfam" id="PF04134">
    <property type="entry name" value="DCC1-like"/>
    <property type="match status" value="1"/>
</dbReference>
<dbReference type="KEGG" id="mlil:QLS71_014695"/>
<dbReference type="Proteomes" id="UP001224325">
    <property type="component" value="Chromosome"/>
</dbReference>
<reference evidence="1" key="1">
    <citation type="submission" date="2024-04" db="EMBL/GenBank/DDBJ databases">
        <title>Mariniflexile litorale, isolated from the shallow sediments of the Sea of Japan.</title>
        <authorList>
            <person name="Romanenko L."/>
            <person name="Isaeva M."/>
        </authorList>
    </citation>
    <scope>NUCLEOTIDE SEQUENCE [LARGE SCALE GENOMIC DNA]</scope>
    <source>
        <strain evidence="1">KMM 9835</strain>
    </source>
</reference>
<dbReference type="InterPro" id="IPR052927">
    <property type="entry name" value="DCC_oxidoreductase"/>
</dbReference>
<dbReference type="InterPro" id="IPR007263">
    <property type="entry name" value="DCC1-like"/>
</dbReference>
<dbReference type="PANTHER" id="PTHR33639">
    <property type="entry name" value="THIOL-DISULFIDE OXIDOREDUCTASE DCC"/>
    <property type="match status" value="1"/>
</dbReference>
<dbReference type="RefSeq" id="WP_308993256.1">
    <property type="nucleotide sequence ID" value="NZ_CP155618.1"/>
</dbReference>
<evidence type="ECO:0000313" key="1">
    <source>
        <dbReference type="EMBL" id="XBL13559.1"/>
    </source>
</evidence>